<name>A0A9D4JHV9_DREPO</name>
<proteinExistence type="predicted"/>
<organism evidence="1 2">
    <name type="scientific">Dreissena polymorpha</name>
    <name type="common">Zebra mussel</name>
    <name type="synonym">Mytilus polymorpha</name>
    <dbReference type="NCBI Taxonomy" id="45954"/>
    <lineage>
        <taxon>Eukaryota</taxon>
        <taxon>Metazoa</taxon>
        <taxon>Spiralia</taxon>
        <taxon>Lophotrochozoa</taxon>
        <taxon>Mollusca</taxon>
        <taxon>Bivalvia</taxon>
        <taxon>Autobranchia</taxon>
        <taxon>Heteroconchia</taxon>
        <taxon>Euheterodonta</taxon>
        <taxon>Imparidentia</taxon>
        <taxon>Neoheterodontei</taxon>
        <taxon>Myida</taxon>
        <taxon>Dreissenoidea</taxon>
        <taxon>Dreissenidae</taxon>
        <taxon>Dreissena</taxon>
    </lineage>
</organism>
<sequence>MEDYDTEIFRQLGLLCAAGSSSSMVRDVHSFTLSIQRLLRRPQRRTHSNMPCSKVLSKQNKHFSFDDRQKGFLWANLFQTNSLVLCTM</sequence>
<accession>A0A9D4JHV9</accession>
<protein>
    <submittedName>
        <fullName evidence="1">Uncharacterized protein</fullName>
    </submittedName>
</protein>
<keyword evidence="2" id="KW-1185">Reference proteome</keyword>
<comment type="caution">
    <text evidence="1">The sequence shown here is derived from an EMBL/GenBank/DDBJ whole genome shotgun (WGS) entry which is preliminary data.</text>
</comment>
<evidence type="ECO:0000313" key="2">
    <source>
        <dbReference type="Proteomes" id="UP000828390"/>
    </source>
</evidence>
<dbReference type="Proteomes" id="UP000828390">
    <property type="component" value="Unassembled WGS sequence"/>
</dbReference>
<dbReference type="AlphaFoldDB" id="A0A9D4JHV9"/>
<evidence type="ECO:0000313" key="1">
    <source>
        <dbReference type="EMBL" id="KAH3813186.1"/>
    </source>
</evidence>
<dbReference type="EMBL" id="JAIWYP010000006">
    <property type="protein sequence ID" value="KAH3813186.1"/>
    <property type="molecule type" value="Genomic_DNA"/>
</dbReference>
<reference evidence="1" key="2">
    <citation type="submission" date="2020-11" db="EMBL/GenBank/DDBJ databases">
        <authorList>
            <person name="McCartney M.A."/>
            <person name="Auch B."/>
            <person name="Kono T."/>
            <person name="Mallez S."/>
            <person name="Becker A."/>
            <person name="Gohl D.M."/>
            <person name="Silverstein K.A.T."/>
            <person name="Koren S."/>
            <person name="Bechman K.B."/>
            <person name="Herman A."/>
            <person name="Abrahante J.E."/>
            <person name="Garbe J."/>
        </authorList>
    </citation>
    <scope>NUCLEOTIDE SEQUENCE</scope>
    <source>
        <strain evidence="1">Duluth1</strain>
        <tissue evidence="1">Whole animal</tissue>
    </source>
</reference>
<reference evidence="1" key="1">
    <citation type="journal article" date="2019" name="bioRxiv">
        <title>The Genome of the Zebra Mussel, Dreissena polymorpha: A Resource for Invasive Species Research.</title>
        <authorList>
            <person name="McCartney M.A."/>
            <person name="Auch B."/>
            <person name="Kono T."/>
            <person name="Mallez S."/>
            <person name="Zhang Y."/>
            <person name="Obille A."/>
            <person name="Becker A."/>
            <person name="Abrahante J.E."/>
            <person name="Garbe J."/>
            <person name="Badalamenti J.P."/>
            <person name="Herman A."/>
            <person name="Mangelson H."/>
            <person name="Liachko I."/>
            <person name="Sullivan S."/>
            <person name="Sone E.D."/>
            <person name="Koren S."/>
            <person name="Silverstein K.A.T."/>
            <person name="Beckman K.B."/>
            <person name="Gohl D.M."/>
        </authorList>
    </citation>
    <scope>NUCLEOTIDE SEQUENCE</scope>
    <source>
        <strain evidence="1">Duluth1</strain>
        <tissue evidence="1">Whole animal</tissue>
    </source>
</reference>
<gene>
    <name evidence="1" type="ORF">DPMN_141638</name>
</gene>